<feature type="compositionally biased region" description="Low complexity" evidence="2">
    <location>
        <begin position="235"/>
        <end position="296"/>
    </location>
</feature>
<dbReference type="SUPFAM" id="SSF57903">
    <property type="entry name" value="FYVE/PHD zinc finger"/>
    <property type="match status" value="1"/>
</dbReference>
<dbReference type="AlphaFoldDB" id="A0ABD1CFL3"/>
<dbReference type="InterPro" id="IPR013083">
    <property type="entry name" value="Znf_RING/FYVE/PHD"/>
</dbReference>
<evidence type="ECO:0000313" key="3">
    <source>
        <dbReference type="EMBL" id="KAL1375177.1"/>
    </source>
</evidence>
<reference evidence="3 4" key="1">
    <citation type="submission" date="2024-05" db="EMBL/GenBank/DDBJ databases">
        <title>Culex pipiens pipiens assembly and annotation.</title>
        <authorList>
            <person name="Alout H."/>
            <person name="Durand T."/>
        </authorList>
    </citation>
    <scope>NUCLEOTIDE SEQUENCE [LARGE SCALE GENOMIC DNA]</scope>
    <source>
        <strain evidence="3">HA-2024</strain>
        <tissue evidence="3">Whole body</tissue>
    </source>
</reference>
<evidence type="ECO:0008006" key="5">
    <source>
        <dbReference type="Google" id="ProtNLM"/>
    </source>
</evidence>
<proteinExistence type="predicted"/>
<feature type="compositionally biased region" description="Basic and acidic residues" evidence="2">
    <location>
        <begin position="490"/>
        <end position="500"/>
    </location>
</feature>
<feature type="region of interest" description="Disordered" evidence="2">
    <location>
        <begin position="170"/>
        <end position="213"/>
    </location>
</feature>
<protein>
    <recommendedName>
        <fullName evidence="5">PHD-type domain-containing protein</fullName>
    </recommendedName>
</protein>
<feature type="compositionally biased region" description="Polar residues" evidence="2">
    <location>
        <begin position="178"/>
        <end position="206"/>
    </location>
</feature>
<feature type="compositionally biased region" description="Low complexity" evidence="2">
    <location>
        <begin position="421"/>
        <end position="430"/>
    </location>
</feature>
<dbReference type="EMBL" id="JBEHCU010012707">
    <property type="protein sequence ID" value="KAL1375177.1"/>
    <property type="molecule type" value="Genomic_DNA"/>
</dbReference>
<feature type="coiled-coil region" evidence="1">
    <location>
        <begin position="98"/>
        <end position="128"/>
    </location>
</feature>
<gene>
    <name evidence="3" type="ORF">pipiens_017641</name>
</gene>
<feature type="compositionally biased region" description="Low complexity" evidence="2">
    <location>
        <begin position="353"/>
        <end position="363"/>
    </location>
</feature>
<dbReference type="Proteomes" id="UP001562425">
    <property type="component" value="Unassembled WGS sequence"/>
</dbReference>
<evidence type="ECO:0000313" key="4">
    <source>
        <dbReference type="Proteomes" id="UP001562425"/>
    </source>
</evidence>
<keyword evidence="4" id="KW-1185">Reference proteome</keyword>
<evidence type="ECO:0000256" key="2">
    <source>
        <dbReference type="SAM" id="MobiDB-lite"/>
    </source>
</evidence>
<evidence type="ECO:0000256" key="1">
    <source>
        <dbReference type="SAM" id="Coils"/>
    </source>
</evidence>
<feature type="region of interest" description="Disordered" evidence="2">
    <location>
        <begin position="232"/>
        <end position="363"/>
    </location>
</feature>
<dbReference type="CDD" id="cd15489">
    <property type="entry name" value="PHD_SF"/>
    <property type="match status" value="1"/>
</dbReference>
<feature type="region of interest" description="Disordered" evidence="2">
    <location>
        <begin position="421"/>
        <end position="464"/>
    </location>
</feature>
<dbReference type="Gene3D" id="3.30.40.10">
    <property type="entry name" value="Zinc/RING finger domain, C3HC4 (zinc finger)"/>
    <property type="match status" value="1"/>
</dbReference>
<organism evidence="3 4">
    <name type="scientific">Culex pipiens pipiens</name>
    <name type="common">Northern house mosquito</name>
    <dbReference type="NCBI Taxonomy" id="38569"/>
    <lineage>
        <taxon>Eukaryota</taxon>
        <taxon>Metazoa</taxon>
        <taxon>Ecdysozoa</taxon>
        <taxon>Arthropoda</taxon>
        <taxon>Hexapoda</taxon>
        <taxon>Insecta</taxon>
        <taxon>Pterygota</taxon>
        <taxon>Neoptera</taxon>
        <taxon>Endopterygota</taxon>
        <taxon>Diptera</taxon>
        <taxon>Nematocera</taxon>
        <taxon>Culicoidea</taxon>
        <taxon>Culicidae</taxon>
        <taxon>Culicinae</taxon>
        <taxon>Culicini</taxon>
        <taxon>Culex</taxon>
        <taxon>Culex</taxon>
    </lineage>
</organism>
<dbReference type="InterPro" id="IPR011011">
    <property type="entry name" value="Znf_FYVE_PHD"/>
</dbReference>
<accession>A0ABD1CFL3</accession>
<keyword evidence="1" id="KW-0175">Coiled coil</keyword>
<feature type="region of interest" description="Disordered" evidence="2">
    <location>
        <begin position="486"/>
        <end position="509"/>
    </location>
</feature>
<sequence>MATIPRMVYRECKNCEQYGPLANMKNCPGCNCSFHAACLGIEEKIFHEGWRCATCVATADIPASESTTIAPTMSTSATAGTMGSLLTEQAKADLVWIAEQRESILREVERQQSELSRKREELEKMSREVAEGILSGSRQAVAAGSGQQTVDPGTNSSANWVQKMMEEIKNIPFGPPGRSSNDARFSGQSSTSTPINSTCPPTSQHAAGTFTVLNRPPVPSTGYTSNSSAVVGAVGWPQQGGPQKGQLQLNQSQQEQPPQGQPQQSWSQQEQSPQGQPQQDWTRHGQPPQGQPQQAGLNADSRRKGSRSKTGLSSDSRRKGSRSRPGLSTDSRRKGSRSKAGLNRDSRRKGSRSRTGTAAARAAAAGLASTRTAAARAASAKLVSTGTAAARAAAAGLASTRSAAARAASAKLVSTRTAAARSAAATGLSSDSRRKGSRSRTGLSTDSRRKGSRSKAGLNRDSRRKGSLNWTLGRILYPRFLLLHQPAPSRPEKNNQEKILQRTSWRSNV</sequence>
<name>A0ABD1CFL3_CULPP</name>
<comment type="caution">
    <text evidence="3">The sequence shown here is derived from an EMBL/GenBank/DDBJ whole genome shotgun (WGS) entry which is preliminary data.</text>
</comment>